<dbReference type="GO" id="GO:0016747">
    <property type="term" value="F:acyltransferase activity, transferring groups other than amino-acyl groups"/>
    <property type="evidence" value="ECO:0007669"/>
    <property type="project" value="InterPro"/>
</dbReference>
<evidence type="ECO:0000313" key="1">
    <source>
        <dbReference type="EMBL" id="PSR71913.1"/>
    </source>
</evidence>
<dbReference type="SUPFAM" id="SSF53474">
    <property type="entry name" value="alpha/beta-Hydrolases"/>
    <property type="match status" value="1"/>
</dbReference>
<evidence type="ECO:0000313" key="2">
    <source>
        <dbReference type="Proteomes" id="UP000186601"/>
    </source>
</evidence>
<dbReference type="AlphaFoldDB" id="A0A2R6NHW2"/>
<dbReference type="Gene3D" id="3.40.50.1820">
    <property type="entry name" value="alpha/beta hydrolase"/>
    <property type="match status" value="1"/>
</dbReference>
<dbReference type="PANTHER" id="PTHR32268">
    <property type="entry name" value="HOMOSERINE O-ACETYLTRANSFERASE"/>
    <property type="match status" value="1"/>
</dbReference>
<dbReference type="Proteomes" id="UP000186601">
    <property type="component" value="Unassembled WGS sequence"/>
</dbReference>
<name>A0A2R6NHW2_9APHY</name>
<dbReference type="InterPro" id="IPR029058">
    <property type="entry name" value="AB_hydrolase_fold"/>
</dbReference>
<dbReference type="PANTHER" id="PTHR32268:SF15">
    <property type="entry name" value="HOMOSERINE ACETYLTRANSFERASE FAMILY PROTEIN (AFU_ORTHOLOGUE AFUA_1G15350)"/>
    <property type="match status" value="1"/>
</dbReference>
<gene>
    <name evidence="1" type="ORF">PHLCEN_2v12123</name>
</gene>
<comment type="caution">
    <text evidence="1">The sequence shown here is derived from an EMBL/GenBank/DDBJ whole genome shotgun (WGS) entry which is preliminary data.</text>
</comment>
<reference evidence="1 2" key="1">
    <citation type="submission" date="2018-02" db="EMBL/GenBank/DDBJ databases">
        <title>Genome sequence of the basidiomycete white-rot fungus Phlebia centrifuga.</title>
        <authorList>
            <person name="Granchi Z."/>
            <person name="Peng M."/>
            <person name="de Vries R.P."/>
            <person name="Hilden K."/>
            <person name="Makela M.R."/>
            <person name="Grigoriev I."/>
            <person name="Riley R."/>
        </authorList>
    </citation>
    <scope>NUCLEOTIDE SEQUENCE [LARGE SCALE GENOMIC DNA]</scope>
    <source>
        <strain evidence="1 2">FBCC195</strain>
    </source>
</reference>
<protein>
    <submittedName>
        <fullName evidence="1">Uncharacterized protein</fullName>
    </submittedName>
</protein>
<sequence>MKACLVASKDYEGGHYTSPPYHGIRAFGRATAAWLFGQNWFRNHKYLLGGAYKNVEDFLRGQGENYFLDWDANDALTLLRTWQLGDISRVSTVGPSLQGNLVGVLESITAKALVMPCKTDLWFASEDSELEVAAMKGTDAKLVVIPSDWGHM</sequence>
<dbReference type="InterPro" id="IPR008220">
    <property type="entry name" value="HAT_MetX-like"/>
</dbReference>
<organism evidence="1 2">
    <name type="scientific">Hermanssonia centrifuga</name>
    <dbReference type="NCBI Taxonomy" id="98765"/>
    <lineage>
        <taxon>Eukaryota</taxon>
        <taxon>Fungi</taxon>
        <taxon>Dikarya</taxon>
        <taxon>Basidiomycota</taxon>
        <taxon>Agaricomycotina</taxon>
        <taxon>Agaricomycetes</taxon>
        <taxon>Polyporales</taxon>
        <taxon>Meruliaceae</taxon>
        <taxon>Hermanssonia</taxon>
    </lineage>
</organism>
<dbReference type="STRING" id="98765.A0A2R6NHW2"/>
<dbReference type="OrthoDB" id="9972683at2759"/>
<keyword evidence="2" id="KW-1185">Reference proteome</keyword>
<feature type="non-terminal residue" evidence="1">
    <location>
        <position position="152"/>
    </location>
</feature>
<dbReference type="EMBL" id="MLYV02001230">
    <property type="protein sequence ID" value="PSR71913.1"/>
    <property type="molecule type" value="Genomic_DNA"/>
</dbReference>
<accession>A0A2R6NHW2</accession>
<proteinExistence type="predicted"/>